<evidence type="ECO:0000313" key="3">
    <source>
        <dbReference type="Proteomes" id="UP001432322"/>
    </source>
</evidence>
<dbReference type="SMART" id="SM00587">
    <property type="entry name" value="CHK"/>
    <property type="match status" value="1"/>
</dbReference>
<feature type="domain" description="CHK kinase-like" evidence="1">
    <location>
        <begin position="155"/>
        <end position="338"/>
    </location>
</feature>
<name>A0AAV5VUU9_9BILA</name>
<dbReference type="EMBL" id="BTSY01000004">
    <property type="protein sequence ID" value="GMT23208.1"/>
    <property type="molecule type" value="Genomic_DNA"/>
</dbReference>
<dbReference type="Proteomes" id="UP001432322">
    <property type="component" value="Unassembled WGS sequence"/>
</dbReference>
<proteinExistence type="predicted"/>
<dbReference type="SUPFAM" id="SSF56112">
    <property type="entry name" value="Protein kinase-like (PK-like)"/>
    <property type="match status" value="1"/>
</dbReference>
<dbReference type="Gene3D" id="3.90.1200.10">
    <property type="match status" value="1"/>
</dbReference>
<dbReference type="InterPro" id="IPR011009">
    <property type="entry name" value="Kinase-like_dom_sf"/>
</dbReference>
<protein>
    <recommendedName>
        <fullName evidence="1">CHK kinase-like domain-containing protein</fullName>
    </recommendedName>
</protein>
<comment type="caution">
    <text evidence="2">The sequence shown here is derived from an EMBL/GenBank/DDBJ whole genome shotgun (WGS) entry which is preliminary data.</text>
</comment>
<evidence type="ECO:0000259" key="1">
    <source>
        <dbReference type="SMART" id="SM00587"/>
    </source>
</evidence>
<organism evidence="2 3">
    <name type="scientific">Pristionchus fissidentatus</name>
    <dbReference type="NCBI Taxonomy" id="1538716"/>
    <lineage>
        <taxon>Eukaryota</taxon>
        <taxon>Metazoa</taxon>
        <taxon>Ecdysozoa</taxon>
        <taxon>Nematoda</taxon>
        <taxon>Chromadorea</taxon>
        <taxon>Rhabditida</taxon>
        <taxon>Rhabditina</taxon>
        <taxon>Diplogasteromorpha</taxon>
        <taxon>Diplogasteroidea</taxon>
        <taxon>Neodiplogasteridae</taxon>
        <taxon>Pristionchus</taxon>
    </lineage>
</organism>
<evidence type="ECO:0000313" key="2">
    <source>
        <dbReference type="EMBL" id="GMT23208.1"/>
    </source>
</evidence>
<dbReference type="PANTHER" id="PTHR23020:SF8">
    <property type="entry name" value="CHK KINASE-LIKE DOMAIN-CONTAINING PROTEIN"/>
    <property type="match status" value="1"/>
</dbReference>
<accession>A0AAV5VUU9</accession>
<dbReference type="InterPro" id="IPR012877">
    <property type="entry name" value="Dhs-27"/>
</dbReference>
<reference evidence="2" key="1">
    <citation type="submission" date="2023-10" db="EMBL/GenBank/DDBJ databases">
        <title>Genome assembly of Pristionchus species.</title>
        <authorList>
            <person name="Yoshida K."/>
            <person name="Sommer R.J."/>
        </authorList>
    </citation>
    <scope>NUCLEOTIDE SEQUENCE</scope>
    <source>
        <strain evidence="2">RS5133</strain>
    </source>
</reference>
<gene>
    <name evidence="2" type="ORF">PFISCL1PPCAC_14505</name>
</gene>
<feature type="non-terminal residue" evidence="2">
    <location>
        <position position="1"/>
    </location>
</feature>
<dbReference type="InterPro" id="IPR052961">
    <property type="entry name" value="Oxido-Kinase-like_Enzymes"/>
</dbReference>
<dbReference type="AlphaFoldDB" id="A0AAV5VUU9"/>
<dbReference type="InterPro" id="IPR015897">
    <property type="entry name" value="CHK_kinase-like"/>
</dbReference>
<dbReference type="Pfam" id="PF07914">
    <property type="entry name" value="DUF1679"/>
    <property type="match status" value="1"/>
</dbReference>
<dbReference type="PANTHER" id="PTHR23020">
    <property type="entry name" value="UNCHARACTERIZED NUCLEAR HORMONE RECEPTOR-RELATED"/>
    <property type="match status" value="1"/>
</dbReference>
<keyword evidence="3" id="KW-1185">Reference proteome</keyword>
<sequence length="423" mass="47452">TMNIRQASEGILKTHVTWEEFEKNLTKALNTTARFGPNKSATDIGEGNGFASRCGLVNCDWQGEGADKLPKRVVLKMGSCMALMDLDAMMPADQSMFKDATPEMWLMMEKGIKDMHNIECDTYDFLELIGGEKGHAVPTRYYARSFTDENMLAGQICMEYVENGRMMNFWEKATVDQLKQIARALGKIQADSMKHEVVSETLRTKDVFGEFTKNTPRERYEVMFGPIKAMEASLTSAVEGMEALLPEYYGATVPSTIHKQLGLAPVLVNGDMRTENVLVDKDSGELRALIDWQCSHLGVGAEDLLRISFFAQTTVDRRASSAVLIEEMYSSFVSNLGSIPIPYTLQQLKEVYDLLFPHCALFFAAGLGVLMPATKPREGDDEEKQRRYEVVVDKARGVLEDIVTYHEKNKSSKHSVNWKYPAA</sequence>